<keyword evidence="2" id="KW-1185">Reference proteome</keyword>
<dbReference type="EMBL" id="OX458333">
    <property type="protein sequence ID" value="CAI8759766.1"/>
    <property type="molecule type" value="Genomic_DNA"/>
</dbReference>
<gene>
    <name evidence="1" type="ORF">MSZNOR_0820</name>
</gene>
<evidence type="ECO:0000313" key="2">
    <source>
        <dbReference type="Proteomes" id="UP001162030"/>
    </source>
</evidence>
<evidence type="ECO:0000313" key="1">
    <source>
        <dbReference type="EMBL" id="CAI8759766.1"/>
    </source>
</evidence>
<name>A0ABN8X3S9_9GAMM</name>
<accession>A0ABN8X3S9</accession>
<organism evidence="1 2">
    <name type="scientific">Methylocaldum szegediense</name>
    <dbReference type="NCBI Taxonomy" id="73780"/>
    <lineage>
        <taxon>Bacteria</taxon>
        <taxon>Pseudomonadati</taxon>
        <taxon>Pseudomonadota</taxon>
        <taxon>Gammaproteobacteria</taxon>
        <taxon>Methylococcales</taxon>
        <taxon>Methylococcaceae</taxon>
        <taxon>Methylocaldum</taxon>
    </lineage>
</organism>
<sequence length="78" mass="9019">MVRVEEEPEDPTRPEQIRQLKYLIQWDILSHTMCALSHSTLSGITSPTAIGNGFDLRKPLRSRPIHTWREICIDLIAH</sequence>
<proteinExistence type="predicted"/>
<dbReference type="Proteomes" id="UP001162030">
    <property type="component" value="Chromosome"/>
</dbReference>
<reference evidence="1 2" key="1">
    <citation type="submission" date="2023-03" db="EMBL/GenBank/DDBJ databases">
        <authorList>
            <person name="Pearce D."/>
        </authorList>
    </citation>
    <scope>NUCLEOTIDE SEQUENCE [LARGE SCALE GENOMIC DNA]</scope>
    <source>
        <strain evidence="1">Msz</strain>
    </source>
</reference>
<protein>
    <submittedName>
        <fullName evidence="1">Uncharacterized protein</fullName>
    </submittedName>
</protein>